<evidence type="ECO:0000256" key="3">
    <source>
        <dbReference type="ARBA" id="ARBA00022741"/>
    </source>
</evidence>
<accession>A0ABD5SMJ1</accession>
<keyword evidence="3" id="KW-0547">Nucleotide-binding</keyword>
<feature type="region of interest" description="Disordered" evidence="5">
    <location>
        <begin position="298"/>
        <end position="323"/>
    </location>
</feature>
<protein>
    <submittedName>
        <fullName evidence="7">ATP-binding cassette domain-containing protein</fullName>
    </submittedName>
</protein>
<dbReference type="EMBL" id="JBHSWV010000228">
    <property type="protein sequence ID" value="MFC6766247.1"/>
    <property type="molecule type" value="Genomic_DNA"/>
</dbReference>
<keyword evidence="8" id="KW-1185">Reference proteome</keyword>
<feature type="compositionally biased region" description="Basic and acidic residues" evidence="5">
    <location>
        <begin position="310"/>
        <end position="323"/>
    </location>
</feature>
<dbReference type="SUPFAM" id="SSF52540">
    <property type="entry name" value="P-loop containing nucleoside triphosphate hydrolases"/>
    <property type="match status" value="1"/>
</dbReference>
<sequence length="323" mass="34386">MTAIETRLLARYFGDVTAVESLDLEVREGEIYGFLGPNGAGKSTTINMLLGFTPPSSGSGTVLGHDITDESLAVRQSVGVLPEDFGMYERLTARKHVQFAIDTKDADNDPDALLERVGLADAADRKAGGFSTGMKQRVALAMALVGDPDLLILDEPSSGLDPNGAREMREIIRDENDRGATIFFSSHIMEQVEAICDCVGIMKDGRLVAEDTIDSLKKQFDADARLTVTVDAVENDIVSTLESLEGVSDVDVDGAEISAALADSTQKAPVINAVEDTGAVVTDITSEEPSLEDLFAAFTTGDRPSSSRTSTREATETSSEAKT</sequence>
<dbReference type="Pfam" id="PF00005">
    <property type="entry name" value="ABC_tran"/>
    <property type="match status" value="1"/>
</dbReference>
<evidence type="ECO:0000313" key="7">
    <source>
        <dbReference type="EMBL" id="MFC6766247.1"/>
    </source>
</evidence>
<proteinExistence type="inferred from homology"/>
<dbReference type="PROSITE" id="PS50893">
    <property type="entry name" value="ABC_TRANSPORTER_2"/>
    <property type="match status" value="1"/>
</dbReference>
<reference evidence="7 8" key="1">
    <citation type="journal article" date="2019" name="Int. J. Syst. Evol. Microbiol.">
        <title>The Global Catalogue of Microorganisms (GCM) 10K type strain sequencing project: providing services to taxonomists for standard genome sequencing and annotation.</title>
        <authorList>
            <consortium name="The Broad Institute Genomics Platform"/>
            <consortium name="The Broad Institute Genome Sequencing Center for Infectious Disease"/>
            <person name="Wu L."/>
            <person name="Ma J."/>
        </authorList>
    </citation>
    <scope>NUCLEOTIDE SEQUENCE [LARGE SCALE GENOMIC DNA]</scope>
    <source>
        <strain evidence="7 8">LMG 29247</strain>
    </source>
</reference>
<evidence type="ECO:0000259" key="6">
    <source>
        <dbReference type="PROSITE" id="PS50893"/>
    </source>
</evidence>
<organism evidence="7 8">
    <name type="scientific">Natrinema soli</name>
    <dbReference type="NCBI Taxonomy" id="1930624"/>
    <lineage>
        <taxon>Archaea</taxon>
        <taxon>Methanobacteriati</taxon>
        <taxon>Methanobacteriota</taxon>
        <taxon>Stenosarchaea group</taxon>
        <taxon>Halobacteria</taxon>
        <taxon>Halobacteriales</taxon>
        <taxon>Natrialbaceae</taxon>
        <taxon>Natrinema</taxon>
    </lineage>
</organism>
<dbReference type="RefSeq" id="WP_273739219.1">
    <property type="nucleotide sequence ID" value="NZ_JAQIVI010000228.1"/>
</dbReference>
<gene>
    <name evidence="7" type="ORF">ACFQE6_14990</name>
</gene>
<comment type="similarity">
    <text evidence="1">Belongs to the ABC transporter superfamily.</text>
</comment>
<dbReference type="PANTHER" id="PTHR43335:SF4">
    <property type="entry name" value="ABC TRANSPORTER, ATP-BINDING PROTEIN"/>
    <property type="match status" value="1"/>
</dbReference>
<dbReference type="InterPro" id="IPR003593">
    <property type="entry name" value="AAA+_ATPase"/>
</dbReference>
<dbReference type="Pfam" id="PF13732">
    <property type="entry name" value="DrrA1-3_C"/>
    <property type="match status" value="1"/>
</dbReference>
<keyword evidence="2" id="KW-0813">Transport</keyword>
<dbReference type="GO" id="GO:0005524">
    <property type="term" value="F:ATP binding"/>
    <property type="evidence" value="ECO:0007669"/>
    <property type="project" value="UniProtKB-KW"/>
</dbReference>
<dbReference type="InterPro" id="IPR025302">
    <property type="entry name" value="DrrA1/2-like_C"/>
</dbReference>
<evidence type="ECO:0000313" key="8">
    <source>
        <dbReference type="Proteomes" id="UP001596383"/>
    </source>
</evidence>
<dbReference type="SMART" id="SM00382">
    <property type="entry name" value="AAA"/>
    <property type="match status" value="1"/>
</dbReference>
<dbReference type="PANTHER" id="PTHR43335">
    <property type="entry name" value="ABC TRANSPORTER, ATP-BINDING PROTEIN"/>
    <property type="match status" value="1"/>
</dbReference>
<name>A0ABD5SMJ1_9EURY</name>
<feature type="domain" description="ABC transporter" evidence="6">
    <location>
        <begin position="4"/>
        <end position="229"/>
    </location>
</feature>
<dbReference type="AlphaFoldDB" id="A0ABD5SMJ1"/>
<dbReference type="Gene3D" id="3.40.50.300">
    <property type="entry name" value="P-loop containing nucleotide triphosphate hydrolases"/>
    <property type="match status" value="1"/>
</dbReference>
<evidence type="ECO:0000256" key="2">
    <source>
        <dbReference type="ARBA" id="ARBA00022448"/>
    </source>
</evidence>
<evidence type="ECO:0000256" key="5">
    <source>
        <dbReference type="SAM" id="MobiDB-lite"/>
    </source>
</evidence>
<evidence type="ECO:0000256" key="1">
    <source>
        <dbReference type="ARBA" id="ARBA00005417"/>
    </source>
</evidence>
<dbReference type="InterPro" id="IPR003439">
    <property type="entry name" value="ABC_transporter-like_ATP-bd"/>
</dbReference>
<comment type="caution">
    <text evidence="7">The sequence shown here is derived from an EMBL/GenBank/DDBJ whole genome shotgun (WGS) entry which is preliminary data.</text>
</comment>
<dbReference type="InterPro" id="IPR027417">
    <property type="entry name" value="P-loop_NTPase"/>
</dbReference>
<dbReference type="CDD" id="cd03230">
    <property type="entry name" value="ABC_DR_subfamily_A"/>
    <property type="match status" value="1"/>
</dbReference>
<evidence type="ECO:0000256" key="4">
    <source>
        <dbReference type="ARBA" id="ARBA00022840"/>
    </source>
</evidence>
<dbReference type="Proteomes" id="UP001596383">
    <property type="component" value="Unassembled WGS sequence"/>
</dbReference>
<keyword evidence="4 7" id="KW-0067">ATP-binding</keyword>